<accession>A0A7U2F487</accession>
<evidence type="ECO:0000256" key="1">
    <source>
        <dbReference type="SAM" id="MobiDB-lite"/>
    </source>
</evidence>
<dbReference type="AlphaFoldDB" id="A0A7U2F487"/>
<sequence>MSTPTDMSSPPIKTETSTPSSLSTPTSTSTPPTKPPRLINPLTSLPIIHPAEAELLFHAAAIRYARIPHEGLRRICADAGVAMRACDPTFGFQELLQVWMEKLEVEKKIWEEEKRVNREKDRREGAWGSARVVCHVREAQHFFQAADIYYKGLKKQEYRSIAKVCMDAFQALQRVRDEGPEVLRETMTEWLEKLEVERDMVEGERENIEGEE</sequence>
<gene>
    <name evidence="2" type="ORF">JI435_088650</name>
</gene>
<evidence type="ECO:0000313" key="3">
    <source>
        <dbReference type="Proteomes" id="UP000663193"/>
    </source>
</evidence>
<protein>
    <submittedName>
        <fullName evidence="2">Uncharacterized protein</fullName>
    </submittedName>
</protein>
<proteinExistence type="predicted"/>
<dbReference type="Proteomes" id="UP000663193">
    <property type="component" value="Chromosome 7"/>
</dbReference>
<feature type="region of interest" description="Disordered" evidence="1">
    <location>
        <begin position="1"/>
        <end position="38"/>
    </location>
</feature>
<dbReference type="EMBL" id="CP069029">
    <property type="protein sequence ID" value="QRC97353.1"/>
    <property type="molecule type" value="Genomic_DNA"/>
</dbReference>
<name>A0A7U2F487_PHANO</name>
<organism evidence="2 3">
    <name type="scientific">Phaeosphaeria nodorum (strain SN15 / ATCC MYA-4574 / FGSC 10173)</name>
    <name type="common">Glume blotch fungus</name>
    <name type="synonym">Parastagonospora nodorum</name>
    <dbReference type="NCBI Taxonomy" id="321614"/>
    <lineage>
        <taxon>Eukaryota</taxon>
        <taxon>Fungi</taxon>
        <taxon>Dikarya</taxon>
        <taxon>Ascomycota</taxon>
        <taxon>Pezizomycotina</taxon>
        <taxon>Dothideomycetes</taxon>
        <taxon>Pleosporomycetidae</taxon>
        <taxon>Pleosporales</taxon>
        <taxon>Pleosporineae</taxon>
        <taxon>Phaeosphaeriaceae</taxon>
        <taxon>Parastagonospora</taxon>
    </lineage>
</organism>
<feature type="compositionally biased region" description="Low complexity" evidence="1">
    <location>
        <begin position="14"/>
        <end position="31"/>
    </location>
</feature>
<dbReference type="VEuPathDB" id="FungiDB:JI435_088650"/>
<keyword evidence="3" id="KW-1185">Reference proteome</keyword>
<reference evidence="3" key="1">
    <citation type="journal article" date="2021" name="BMC Genomics">
        <title>Chromosome-level genome assembly and manually-curated proteome of model necrotroph Parastagonospora nodorum Sn15 reveals a genome-wide trove of candidate effector homologs, and redundancy of virulence-related functions within an accessory chromosome.</title>
        <authorList>
            <person name="Bertazzoni S."/>
            <person name="Jones D.A.B."/>
            <person name="Phan H.T."/>
            <person name="Tan K.-C."/>
            <person name="Hane J.K."/>
        </authorList>
    </citation>
    <scope>NUCLEOTIDE SEQUENCE [LARGE SCALE GENOMIC DNA]</scope>
    <source>
        <strain evidence="3">SN15 / ATCC MYA-4574 / FGSC 10173)</strain>
    </source>
</reference>
<evidence type="ECO:0000313" key="2">
    <source>
        <dbReference type="EMBL" id="QRC97353.1"/>
    </source>
</evidence>